<dbReference type="PATRIC" id="fig|1082933.3.peg.87"/>
<sequence length="68" mass="7259">MFIRSRNVVLAAIAVSVLAGCQTTAPRDCDKTKPGVTHNAKCCGIGDAPCREGKNGDKHDNRPDPRPQ</sequence>
<proteinExistence type="predicted"/>
<feature type="compositionally biased region" description="Basic and acidic residues" evidence="1">
    <location>
        <begin position="49"/>
        <end position="68"/>
    </location>
</feature>
<dbReference type="STRING" id="1082933.A6B35_28025"/>
<accession>G6Y2F5</accession>
<gene>
    <name evidence="3" type="ORF">MEA186_00475</name>
</gene>
<reference evidence="3 4" key="1">
    <citation type="journal article" date="2012" name="J. Bacteriol.">
        <title>Draft Genome Sequence of Plant Growth-Promoting Rhizobium Mesorhizobium amorphae, Isolated from Zinc-Lead Mine Tailings.</title>
        <authorList>
            <person name="Hao X."/>
            <person name="Lin Y."/>
            <person name="Johnstone L."/>
            <person name="Baltrus D.A."/>
            <person name="Miller S.J."/>
            <person name="Wei G."/>
            <person name="Rensing C."/>
        </authorList>
    </citation>
    <scope>NUCLEOTIDE SEQUENCE [LARGE SCALE GENOMIC DNA]</scope>
    <source>
        <strain evidence="3 4">CCNWGS0123</strain>
    </source>
</reference>
<feature type="chain" id="PRO_5003489727" description="Lipoprotein" evidence="2">
    <location>
        <begin position="20"/>
        <end position="68"/>
    </location>
</feature>
<dbReference type="OrthoDB" id="8085652at2"/>
<dbReference type="PROSITE" id="PS51257">
    <property type="entry name" value="PROKAR_LIPOPROTEIN"/>
    <property type="match status" value="1"/>
</dbReference>
<evidence type="ECO:0000313" key="3">
    <source>
        <dbReference type="EMBL" id="EHH14138.1"/>
    </source>
</evidence>
<name>G6Y2F5_9HYPH</name>
<evidence type="ECO:0008006" key="5">
    <source>
        <dbReference type="Google" id="ProtNLM"/>
    </source>
</evidence>
<evidence type="ECO:0000313" key="4">
    <source>
        <dbReference type="Proteomes" id="UP000002949"/>
    </source>
</evidence>
<evidence type="ECO:0000256" key="1">
    <source>
        <dbReference type="SAM" id="MobiDB-lite"/>
    </source>
</evidence>
<dbReference type="EMBL" id="AGSN01000005">
    <property type="protein sequence ID" value="EHH14138.1"/>
    <property type="molecule type" value="Genomic_DNA"/>
</dbReference>
<organism evidence="3 4">
    <name type="scientific">Mesorhizobium amorphae CCNWGS0123</name>
    <dbReference type="NCBI Taxonomy" id="1082933"/>
    <lineage>
        <taxon>Bacteria</taxon>
        <taxon>Pseudomonadati</taxon>
        <taxon>Pseudomonadota</taxon>
        <taxon>Alphaproteobacteria</taxon>
        <taxon>Hyphomicrobiales</taxon>
        <taxon>Phyllobacteriaceae</taxon>
        <taxon>Mesorhizobium</taxon>
    </lineage>
</organism>
<feature type="region of interest" description="Disordered" evidence="1">
    <location>
        <begin position="47"/>
        <end position="68"/>
    </location>
</feature>
<evidence type="ECO:0000256" key="2">
    <source>
        <dbReference type="SAM" id="SignalP"/>
    </source>
</evidence>
<keyword evidence="2" id="KW-0732">Signal</keyword>
<dbReference type="RefSeq" id="WP_006199480.1">
    <property type="nucleotide sequence ID" value="NZ_AGSN01000005.1"/>
</dbReference>
<feature type="signal peptide" evidence="2">
    <location>
        <begin position="1"/>
        <end position="19"/>
    </location>
</feature>
<dbReference type="AlphaFoldDB" id="G6Y2F5"/>
<dbReference type="KEGG" id="mamo:A6B35_28025"/>
<dbReference type="Proteomes" id="UP000002949">
    <property type="component" value="Unassembled WGS sequence"/>
</dbReference>
<keyword evidence="4" id="KW-1185">Reference proteome</keyword>
<protein>
    <recommendedName>
        <fullName evidence="5">Lipoprotein</fullName>
    </recommendedName>
</protein>